<evidence type="ECO:0000313" key="3">
    <source>
        <dbReference type="Proteomes" id="UP000030635"/>
    </source>
</evidence>
<dbReference type="eggNOG" id="ENOG5032S0Q">
    <property type="taxonomic scope" value="Bacteria"/>
</dbReference>
<dbReference type="OrthoDB" id="1957909at2"/>
<feature type="transmembrane region" description="Helical" evidence="1">
    <location>
        <begin position="6"/>
        <end position="22"/>
    </location>
</feature>
<sequence length="172" mass="20125">MLRLIILMFIFMSFCFMGYVYGDKFLKRHKRLNEILKSILLLQNEVIYNLSPLPEALFSIGTKSREPFNKLFLDVSDILLKGDGESVYEVFKQEYKKNKEDYYLLEEDERILSDFFKSLGDLGIYGQDKMFDLVIANLKLNIKDAEVIAKKNTKLYRYLGVCIGAMIVIFLL</sequence>
<dbReference type="Proteomes" id="UP000030635">
    <property type="component" value="Chromosome"/>
</dbReference>
<keyword evidence="1" id="KW-1133">Transmembrane helix</keyword>
<gene>
    <name evidence="2" type="ORF">U729_2653</name>
</gene>
<organism evidence="2 3">
    <name type="scientific">Clostridium baratii str. Sullivan</name>
    <dbReference type="NCBI Taxonomy" id="1415775"/>
    <lineage>
        <taxon>Bacteria</taxon>
        <taxon>Bacillati</taxon>
        <taxon>Bacillota</taxon>
        <taxon>Clostridia</taxon>
        <taxon>Eubacteriales</taxon>
        <taxon>Clostridiaceae</taxon>
        <taxon>Clostridium</taxon>
    </lineage>
</organism>
<feature type="transmembrane region" description="Helical" evidence="1">
    <location>
        <begin position="155"/>
        <end position="171"/>
    </location>
</feature>
<dbReference type="InterPro" id="IPR014198">
    <property type="entry name" value="Spore_III_AB"/>
</dbReference>
<dbReference type="EMBL" id="CP006905">
    <property type="protein sequence ID" value="AIY82716.1"/>
    <property type="molecule type" value="Genomic_DNA"/>
</dbReference>
<dbReference type="RefSeq" id="WP_039315846.1">
    <property type="nucleotide sequence ID" value="NZ_CP006905.1"/>
</dbReference>
<accession>A0A0A7FV67</accession>
<keyword evidence="3" id="KW-1185">Reference proteome</keyword>
<keyword evidence="1" id="KW-0472">Membrane</keyword>
<dbReference type="HOGENOM" id="CLU_120887_1_0_9"/>
<evidence type="ECO:0000313" key="2">
    <source>
        <dbReference type="EMBL" id="AIY82716.1"/>
    </source>
</evidence>
<dbReference type="AlphaFoldDB" id="A0A0A7FV67"/>
<dbReference type="Pfam" id="PF09548">
    <property type="entry name" value="Spore_III_AB"/>
    <property type="match status" value="1"/>
</dbReference>
<keyword evidence="1" id="KW-0812">Transmembrane</keyword>
<proteinExistence type="predicted"/>
<dbReference type="PIRSF" id="PIRSF021435">
    <property type="entry name" value="SpoIIIAB"/>
    <property type="match status" value="1"/>
</dbReference>
<protein>
    <submittedName>
        <fullName evidence="2">Stage III sporulation AB family protein</fullName>
    </submittedName>
</protein>
<dbReference type="KEGG" id="cbv:U729_2653"/>
<evidence type="ECO:0000256" key="1">
    <source>
        <dbReference type="SAM" id="Phobius"/>
    </source>
</evidence>
<dbReference type="STRING" id="1561.NPD11_373"/>
<reference evidence="2 3" key="1">
    <citation type="journal article" date="2015" name="Infect. Genet. Evol.">
        <title>Genomic sequences of six botulinum neurotoxin-producing strains representing three clostridial species illustrate the mobility and diversity of botulinum neurotoxin genes.</title>
        <authorList>
            <person name="Smith T.J."/>
            <person name="Hill K.K."/>
            <person name="Xie G."/>
            <person name="Foley B.T."/>
            <person name="Williamson C.H."/>
            <person name="Foster J.T."/>
            <person name="Johnson S.L."/>
            <person name="Chertkov O."/>
            <person name="Teshima H."/>
            <person name="Gibbons H.S."/>
            <person name="Johnsky L.A."/>
            <person name="Karavis M.A."/>
            <person name="Smith L.A."/>
        </authorList>
    </citation>
    <scope>NUCLEOTIDE SEQUENCE [LARGE SCALE GENOMIC DNA]</scope>
    <source>
        <strain evidence="2">Sullivan</strain>
    </source>
</reference>
<name>A0A0A7FV67_9CLOT</name>